<feature type="binding site" evidence="17">
    <location>
        <begin position="394"/>
        <end position="400"/>
    </location>
    <ligand>
        <name>ATP</name>
        <dbReference type="ChEBI" id="CHEBI:30616"/>
    </ligand>
</feature>
<name>A0AAJ7XFI4_PETMA</name>
<keyword evidence="6 17" id="KW-0547">Nucleotide-binding</keyword>
<dbReference type="RefSeq" id="XP_032832834.1">
    <property type="nucleotide sequence ID" value="XM_032976943.1"/>
</dbReference>
<keyword evidence="15" id="KW-0393">Immunoglobulin domain</keyword>
<evidence type="ECO:0000256" key="21">
    <source>
        <dbReference type="SAM" id="SignalP"/>
    </source>
</evidence>
<dbReference type="Gene3D" id="3.30.200.20">
    <property type="entry name" value="Phosphorylase Kinase, domain 1"/>
    <property type="match status" value="1"/>
</dbReference>
<keyword evidence="18" id="KW-0460">Magnesium</keyword>
<comment type="subcellular location">
    <subcellularLocation>
        <location evidence="1">Cell membrane</location>
        <topology evidence="1">Single-pass type I membrane protein</topology>
    </subcellularLocation>
</comment>
<dbReference type="SUPFAM" id="SSF56112">
    <property type="entry name" value="Protein kinase-like (PK-like)"/>
    <property type="match status" value="1"/>
</dbReference>
<evidence type="ECO:0000256" key="1">
    <source>
        <dbReference type="ARBA" id="ARBA00004251"/>
    </source>
</evidence>
<evidence type="ECO:0000256" key="15">
    <source>
        <dbReference type="ARBA" id="ARBA00023319"/>
    </source>
</evidence>
<proteinExistence type="predicted"/>
<evidence type="ECO:0000256" key="12">
    <source>
        <dbReference type="ARBA" id="ARBA00023157"/>
    </source>
</evidence>
<keyword evidence="10" id="KW-0472">Membrane</keyword>
<feature type="domain" description="Protein kinase" evidence="22">
    <location>
        <begin position="312"/>
        <end position="722"/>
    </location>
</feature>
<evidence type="ECO:0000256" key="10">
    <source>
        <dbReference type="ARBA" id="ARBA00023136"/>
    </source>
</evidence>
<dbReference type="PIRSF" id="PIRSF000615">
    <property type="entry name" value="TyrPK_CSF1-R"/>
    <property type="match status" value="1"/>
</dbReference>
<dbReference type="InterPro" id="IPR011009">
    <property type="entry name" value="Kinase-like_dom_sf"/>
</dbReference>
<keyword evidence="18" id="KW-0479">Metal-binding</keyword>
<keyword evidence="11" id="KW-0829">Tyrosine-protein kinase</keyword>
<evidence type="ECO:0000256" key="5">
    <source>
        <dbReference type="ARBA" id="ARBA00022692"/>
    </source>
</evidence>
<dbReference type="FunFam" id="3.30.200.20:FF:000619">
    <property type="entry name" value="macrophage colony-stimulating factor 1 receptor isoform X2"/>
    <property type="match status" value="1"/>
</dbReference>
<dbReference type="InterPro" id="IPR013783">
    <property type="entry name" value="Ig-like_fold"/>
</dbReference>
<dbReference type="InterPro" id="IPR001245">
    <property type="entry name" value="Ser-Thr/Tyr_kinase_cat_dom"/>
</dbReference>
<dbReference type="GO" id="GO:0004714">
    <property type="term" value="F:transmembrane receptor protein tyrosine kinase activity"/>
    <property type="evidence" value="ECO:0007669"/>
    <property type="project" value="UniProtKB-EC"/>
</dbReference>
<evidence type="ECO:0000256" key="9">
    <source>
        <dbReference type="ARBA" id="ARBA00022989"/>
    </source>
</evidence>
<dbReference type="PROSITE" id="PS00240">
    <property type="entry name" value="RECEPTOR_TYR_KIN_III"/>
    <property type="match status" value="1"/>
</dbReference>
<feature type="region of interest" description="Disordered" evidence="20">
    <location>
        <begin position="725"/>
        <end position="749"/>
    </location>
</feature>
<dbReference type="SMART" id="SM00409">
    <property type="entry name" value="IG"/>
    <property type="match status" value="2"/>
</dbReference>
<evidence type="ECO:0000256" key="3">
    <source>
        <dbReference type="ARBA" id="ARBA00022553"/>
    </source>
</evidence>
<evidence type="ECO:0000256" key="7">
    <source>
        <dbReference type="ARBA" id="ARBA00022777"/>
    </source>
</evidence>
<evidence type="ECO:0000256" key="6">
    <source>
        <dbReference type="ARBA" id="ARBA00022741"/>
    </source>
</evidence>
<evidence type="ECO:0000256" key="14">
    <source>
        <dbReference type="ARBA" id="ARBA00023180"/>
    </source>
</evidence>
<keyword evidence="14" id="KW-0325">Glycoprotein</keyword>
<evidence type="ECO:0000256" key="19">
    <source>
        <dbReference type="PROSITE-ProRule" id="PRU10141"/>
    </source>
</evidence>
<reference evidence="25" key="1">
    <citation type="submission" date="2025-08" db="UniProtKB">
        <authorList>
            <consortium name="RefSeq"/>
        </authorList>
    </citation>
    <scope>IDENTIFICATION</scope>
    <source>
        <tissue evidence="25">Sperm</tissue>
    </source>
</reference>
<feature type="binding site" evidence="17">
    <location>
        <begin position="319"/>
        <end position="326"/>
    </location>
    <ligand>
        <name>ATP</name>
        <dbReference type="ChEBI" id="CHEBI:30616"/>
    </ligand>
</feature>
<feature type="binding site" evidence="17">
    <location>
        <position position="590"/>
    </location>
    <ligand>
        <name>ATP</name>
        <dbReference type="ChEBI" id="CHEBI:30616"/>
    </ligand>
</feature>
<keyword evidence="3" id="KW-0597">Phosphoprotein</keyword>
<protein>
    <recommendedName>
        <fullName evidence="2">receptor protein-tyrosine kinase</fullName>
        <ecNumber evidence="2">2.7.10.1</ecNumber>
    </recommendedName>
</protein>
<evidence type="ECO:0000256" key="17">
    <source>
        <dbReference type="PIRSR" id="PIRSR000615-2"/>
    </source>
</evidence>
<evidence type="ECO:0000256" key="8">
    <source>
        <dbReference type="ARBA" id="ARBA00022840"/>
    </source>
</evidence>
<evidence type="ECO:0000256" key="18">
    <source>
        <dbReference type="PIRSR" id="PIRSR000615-3"/>
    </source>
</evidence>
<evidence type="ECO:0000256" key="11">
    <source>
        <dbReference type="ARBA" id="ARBA00023137"/>
    </source>
</evidence>
<dbReference type="PROSITE" id="PS50835">
    <property type="entry name" value="IG_LIKE"/>
    <property type="match status" value="1"/>
</dbReference>
<dbReference type="GO" id="GO:0005886">
    <property type="term" value="C:plasma membrane"/>
    <property type="evidence" value="ECO:0007669"/>
    <property type="project" value="UniProtKB-SubCell"/>
</dbReference>
<dbReference type="Gene3D" id="1.10.510.10">
    <property type="entry name" value="Transferase(Phosphotransferase) domain 1"/>
    <property type="match status" value="1"/>
</dbReference>
<gene>
    <name evidence="25" type="primary">LOC116955687</name>
</gene>
<dbReference type="PROSITE" id="PS50011">
    <property type="entry name" value="PROTEIN_KINASE_DOM"/>
    <property type="match status" value="1"/>
</dbReference>
<dbReference type="InterPro" id="IPR013098">
    <property type="entry name" value="Ig_I-set"/>
</dbReference>
<dbReference type="KEGG" id="pmrn:116955687"/>
<evidence type="ECO:0000259" key="23">
    <source>
        <dbReference type="PROSITE" id="PS50835"/>
    </source>
</evidence>
<feature type="compositionally biased region" description="Polar residues" evidence="20">
    <location>
        <begin position="739"/>
        <end position="749"/>
    </location>
</feature>
<dbReference type="Pfam" id="PF07679">
    <property type="entry name" value="I-set"/>
    <property type="match status" value="1"/>
</dbReference>
<dbReference type="PROSITE" id="PS00107">
    <property type="entry name" value="PROTEIN_KINASE_ATP"/>
    <property type="match status" value="1"/>
</dbReference>
<keyword evidence="5" id="KW-0812">Transmembrane</keyword>
<evidence type="ECO:0000313" key="25">
    <source>
        <dbReference type="RefSeq" id="XP_032832834.1"/>
    </source>
</evidence>
<dbReference type="InterPro" id="IPR000719">
    <property type="entry name" value="Prot_kinase_dom"/>
</dbReference>
<keyword evidence="24" id="KW-1185">Reference proteome</keyword>
<organism evidence="24 25">
    <name type="scientific">Petromyzon marinus</name>
    <name type="common">Sea lamprey</name>
    <dbReference type="NCBI Taxonomy" id="7757"/>
    <lineage>
        <taxon>Eukaryota</taxon>
        <taxon>Metazoa</taxon>
        <taxon>Chordata</taxon>
        <taxon>Craniata</taxon>
        <taxon>Vertebrata</taxon>
        <taxon>Cyclostomata</taxon>
        <taxon>Hyperoartia</taxon>
        <taxon>Petromyzontiformes</taxon>
        <taxon>Petromyzontidae</taxon>
        <taxon>Petromyzon</taxon>
    </lineage>
</organism>
<feature type="active site" description="Proton acceptor" evidence="16">
    <location>
        <position position="586"/>
    </location>
</feature>
<dbReference type="Proteomes" id="UP001318040">
    <property type="component" value="Chromosome 61"/>
</dbReference>
<dbReference type="InterPro" id="IPR036179">
    <property type="entry name" value="Ig-like_dom_sf"/>
</dbReference>
<dbReference type="InterPro" id="IPR007110">
    <property type="entry name" value="Ig-like_dom"/>
</dbReference>
<dbReference type="GO" id="GO:0046872">
    <property type="term" value="F:metal ion binding"/>
    <property type="evidence" value="ECO:0007669"/>
    <property type="project" value="UniProtKB-KW"/>
</dbReference>
<evidence type="ECO:0000256" key="2">
    <source>
        <dbReference type="ARBA" id="ARBA00011902"/>
    </source>
</evidence>
<dbReference type="PANTHER" id="PTHR24416:SF600">
    <property type="entry name" value="PDGF- AND VEGF-RECEPTOR RELATED, ISOFORM J"/>
    <property type="match status" value="1"/>
</dbReference>
<evidence type="ECO:0000256" key="4">
    <source>
        <dbReference type="ARBA" id="ARBA00022679"/>
    </source>
</evidence>
<dbReference type="Pfam" id="PF07714">
    <property type="entry name" value="PK_Tyr_Ser-Thr"/>
    <property type="match status" value="2"/>
</dbReference>
<dbReference type="InterPro" id="IPR017441">
    <property type="entry name" value="Protein_kinase_ATP_BS"/>
</dbReference>
<evidence type="ECO:0000313" key="24">
    <source>
        <dbReference type="Proteomes" id="UP001318040"/>
    </source>
</evidence>
<feature type="binding site" evidence="18">
    <location>
        <position position="290"/>
    </location>
    <ligand>
        <name>Mg(2+)</name>
        <dbReference type="ChEBI" id="CHEBI:18420"/>
    </ligand>
</feature>
<keyword evidence="13" id="KW-0675">Receptor</keyword>
<dbReference type="SMART" id="SM00219">
    <property type="entry name" value="TyrKc"/>
    <property type="match status" value="1"/>
</dbReference>
<evidence type="ECO:0000259" key="22">
    <source>
        <dbReference type="PROSITE" id="PS50011"/>
    </source>
</evidence>
<dbReference type="PANTHER" id="PTHR24416">
    <property type="entry name" value="TYROSINE-PROTEIN KINASE RECEPTOR"/>
    <property type="match status" value="1"/>
</dbReference>
<feature type="binding site" evidence="17 19">
    <location>
        <position position="346"/>
    </location>
    <ligand>
        <name>ATP</name>
        <dbReference type="ChEBI" id="CHEBI:30616"/>
    </ligand>
</feature>
<dbReference type="EC" id="2.7.10.1" evidence="2"/>
<feature type="chain" id="PRO_5042470052" description="receptor protein-tyrosine kinase" evidence="21">
    <location>
        <begin position="24"/>
        <end position="749"/>
    </location>
</feature>
<evidence type="ECO:0000256" key="13">
    <source>
        <dbReference type="ARBA" id="ARBA00023170"/>
    </source>
</evidence>
<dbReference type="InterPro" id="IPR001824">
    <property type="entry name" value="Tyr_kinase_rcpt_3_CS"/>
</dbReference>
<evidence type="ECO:0000256" key="16">
    <source>
        <dbReference type="PIRSR" id="PIRSR000615-1"/>
    </source>
</evidence>
<dbReference type="AlphaFoldDB" id="A0AAJ7XFI4"/>
<feature type="domain" description="Ig-like" evidence="23">
    <location>
        <begin position="26"/>
        <end position="111"/>
    </location>
</feature>
<keyword evidence="4" id="KW-0808">Transferase</keyword>
<keyword evidence="12" id="KW-1015">Disulfide bond</keyword>
<dbReference type="GO" id="GO:0019838">
    <property type="term" value="F:growth factor binding"/>
    <property type="evidence" value="ECO:0007669"/>
    <property type="project" value="TreeGrafter"/>
</dbReference>
<dbReference type="GO" id="GO:0005524">
    <property type="term" value="F:ATP binding"/>
    <property type="evidence" value="ECO:0007669"/>
    <property type="project" value="UniProtKB-UniRule"/>
</dbReference>
<keyword evidence="9" id="KW-1133">Transmembrane helix</keyword>
<keyword evidence="8 17" id="KW-0067">ATP-binding</keyword>
<keyword evidence="7" id="KW-0418">Kinase</keyword>
<feature type="signal peptide" evidence="21">
    <location>
        <begin position="1"/>
        <end position="23"/>
    </location>
</feature>
<dbReference type="GO" id="GO:0007169">
    <property type="term" value="P:cell surface receptor protein tyrosine kinase signaling pathway"/>
    <property type="evidence" value="ECO:0007669"/>
    <property type="project" value="InterPro"/>
</dbReference>
<dbReference type="SUPFAM" id="SSF48726">
    <property type="entry name" value="Immunoglobulin"/>
    <property type="match status" value="2"/>
</dbReference>
<dbReference type="InterPro" id="IPR020635">
    <property type="entry name" value="Tyr_kinase_cat_dom"/>
</dbReference>
<dbReference type="GO" id="GO:0043235">
    <property type="term" value="C:receptor complex"/>
    <property type="evidence" value="ECO:0007669"/>
    <property type="project" value="TreeGrafter"/>
</dbReference>
<dbReference type="Gene3D" id="2.60.40.10">
    <property type="entry name" value="Immunoglobulins"/>
    <property type="match status" value="2"/>
</dbReference>
<sequence>MGLLLWGQQLLLIYLNIQAGANALGPLTLSTRGAVRKVGEGLSVICTVANEDRRVSLEWTLNKLPLNETREYSHRSAGQFLLEQTLVLGPLRVEDSGEYSCQAVSMTASLNESFWLRVVEKGYVVLSVDGPWELQLSKGETLQMKVAIDSYPRETQRQWLRNGTVMLDHGSGDLCNNETSDTCDGRVIHRVSPEDGGIYTFVARNEDNETSVDFFVHVNGSGLERPVVIQSVVKLSGKENNFFEVTLTLSVFFVFLSSLFIVFLYKHKQKPHYEIRWKIISSVNAETNEYIYIDPSTLPYEPVRWELDPSLLTLGKTIGCGEFGKVVEAKAHGIPHQGSVTRVAVKMLKPRAHHAHKEALMSELKIMSHLGRHLNIVNLLGACTREDPILVITEYCNYGDLLNYLRRKWHILNSGNNDDATNYQNLTIARRMESTQVAVGIEEYSLKAALMNQAERGFIHGHKGWDASSEEEREAIASDDSTPFGVDNLLSFSEQVASGMAFLAHKNISRERSDSAFSLSPGLNEWWNNDNTGRSVNIYTGETKAAGRVAGHLPRSVSWPTFTELAPSLLKATQGIFVFFQCIHRDLAARNVLVTHGRVAKICDFGLARDVQTDPNYVVKGNVPLPVKWMSPESMFHGLYTVQSDVWSYGVLLWEIFSFGEAPYPGMAVDDKFYRLICDGYCMQPPPRCPPQVREVMHRCWSHAPLERPTFEAILAELRPASNDDKIDKGEEVGWEPSSVPSEHSSLAC</sequence>
<feature type="binding site" evidence="18">
    <location>
        <position position="604"/>
    </location>
    <ligand>
        <name>Mg(2+)</name>
        <dbReference type="ChEBI" id="CHEBI:18420"/>
    </ligand>
</feature>
<feature type="binding site" evidence="18">
    <location>
        <position position="591"/>
    </location>
    <ligand>
        <name>Mg(2+)</name>
        <dbReference type="ChEBI" id="CHEBI:18420"/>
    </ligand>
</feature>
<keyword evidence="21" id="KW-0732">Signal</keyword>
<dbReference type="FunFam" id="1.10.510.10:FF:001927">
    <property type="entry name" value="Receptor protein-tyrosine kinase"/>
    <property type="match status" value="1"/>
</dbReference>
<accession>A0AAJ7XFI4</accession>
<dbReference type="InterPro" id="IPR003599">
    <property type="entry name" value="Ig_sub"/>
</dbReference>
<evidence type="ECO:0000256" key="20">
    <source>
        <dbReference type="SAM" id="MobiDB-lite"/>
    </source>
</evidence>
<dbReference type="InterPro" id="IPR050122">
    <property type="entry name" value="RTK"/>
</dbReference>